<dbReference type="GO" id="GO:0006782">
    <property type="term" value="P:protoporphyrinogen IX biosynthetic process"/>
    <property type="evidence" value="ECO:0007669"/>
    <property type="project" value="UniProtKB-UniRule"/>
</dbReference>
<evidence type="ECO:0000256" key="3">
    <source>
        <dbReference type="ARBA" id="ARBA00010551"/>
    </source>
</evidence>
<dbReference type="Proteomes" id="UP000261640">
    <property type="component" value="Unplaced"/>
</dbReference>
<dbReference type="UniPathway" id="UPA00251">
    <property type="reaction ID" value="UER00324"/>
</dbReference>
<dbReference type="Pfam" id="PF01593">
    <property type="entry name" value="Amino_oxidase"/>
    <property type="match status" value="1"/>
</dbReference>
<dbReference type="Ensembl" id="ENSMAMT00000052419.1">
    <property type="protein sequence ID" value="ENSMAMP00000058152.1"/>
    <property type="gene ID" value="ENSMAMG00000006735.2"/>
</dbReference>
<name>A0A7N8Y4Z3_9TELE</name>
<dbReference type="GO" id="GO:0005743">
    <property type="term" value="C:mitochondrial inner membrane"/>
    <property type="evidence" value="ECO:0007669"/>
    <property type="project" value="UniProtKB-SubCell"/>
</dbReference>
<dbReference type="InterPro" id="IPR050464">
    <property type="entry name" value="Zeta_carotene_desat/Oxidored"/>
</dbReference>
<dbReference type="GeneTree" id="ENSGT00390000008744"/>
<reference evidence="13" key="1">
    <citation type="submission" date="2025-08" db="UniProtKB">
        <authorList>
            <consortium name="Ensembl"/>
        </authorList>
    </citation>
    <scope>IDENTIFICATION</scope>
</reference>
<dbReference type="SUPFAM" id="SSF54373">
    <property type="entry name" value="FAD-linked reductases, C-terminal domain"/>
    <property type="match status" value="1"/>
</dbReference>
<comment type="pathway">
    <text evidence="2 11">Porphyrin-containing compound metabolism; protoporphyrin-IX biosynthesis; protoporphyrin-IX from protoporphyrinogen-IX: step 1/1.</text>
</comment>
<dbReference type="InterPro" id="IPR036188">
    <property type="entry name" value="FAD/NAD-bd_sf"/>
</dbReference>
<dbReference type="InterPro" id="IPR002937">
    <property type="entry name" value="Amino_oxidase"/>
</dbReference>
<protein>
    <recommendedName>
        <fullName evidence="4 11">Protoporphyrinogen oxidase</fullName>
        <ecNumber evidence="4 11">1.3.3.4</ecNumber>
    </recommendedName>
</protein>
<dbReference type="Gene3D" id="3.50.50.60">
    <property type="entry name" value="FAD/NAD(P)-binding domain"/>
    <property type="match status" value="1"/>
</dbReference>
<evidence type="ECO:0000256" key="9">
    <source>
        <dbReference type="ARBA" id="ARBA00023244"/>
    </source>
</evidence>
<evidence type="ECO:0000313" key="14">
    <source>
        <dbReference type="Proteomes" id="UP000261640"/>
    </source>
</evidence>
<sequence length="498" mass="54580">MDYLFNLQFVLQLAIQYAISTCNLEIRLAIWKIKMQSIGAELCRVCPLFFFKVIVLESSSRFGGWLWSTRRSDGAVFEHGPRGIRPAGAVGHNTLNMVDDLGLAGEILPITHSHAASKNRYLYVNGQLHRMPSGISGLLRRVPPFSRPLLLSVAKEILVKKGVGDDESIHSFVSRRLGKELADIAADSLCRGVFAGDCRKLSMRSCLPLFYNAEQHRGSLLLGLMLGSGTVQTSSRVRKRSVKESWAQWSLSRGVESLPESITNSLQQSGTVQLHREAAVKQISPSASGWKIHLEDGVISADHIISALPAKALSSALPSTWIPLIQELQDISTVTVAVVNLEYDGSILPVTGFGHLVPSSEDRGLLGVVYDSVFFPQHNRPTGQSTRLTVMMGGAWFQEVFGAPEAVTEELLLAKATEIVSRHLGVTIPPSWSRVAIQRDCIPQYYQGHFRRVESMRSFIKKNSLSLSLVGSSYDGVSVNDVIFSGRTAVEELLGSGV</sequence>
<keyword evidence="6 11" id="KW-0274">FAD</keyword>
<proteinExistence type="inferred from homology"/>
<feature type="domain" description="Amine oxidase" evidence="12">
    <location>
        <begin position="51"/>
        <end position="494"/>
    </location>
</feature>
<organism evidence="13 14">
    <name type="scientific">Mastacembelus armatus</name>
    <name type="common">zig-zag eel</name>
    <dbReference type="NCBI Taxonomy" id="205130"/>
    <lineage>
        <taxon>Eukaryota</taxon>
        <taxon>Metazoa</taxon>
        <taxon>Chordata</taxon>
        <taxon>Craniata</taxon>
        <taxon>Vertebrata</taxon>
        <taxon>Euteleostomi</taxon>
        <taxon>Actinopterygii</taxon>
        <taxon>Neopterygii</taxon>
        <taxon>Teleostei</taxon>
        <taxon>Neoteleostei</taxon>
        <taxon>Acanthomorphata</taxon>
        <taxon>Anabantaria</taxon>
        <taxon>Synbranchiformes</taxon>
        <taxon>Mastacembelidae</taxon>
        <taxon>Mastacembelus</taxon>
    </lineage>
</organism>
<keyword evidence="14" id="KW-1185">Reference proteome</keyword>
<evidence type="ECO:0000256" key="11">
    <source>
        <dbReference type="RuleBase" id="RU367069"/>
    </source>
</evidence>
<dbReference type="NCBIfam" id="TIGR00562">
    <property type="entry name" value="proto_IX_ox"/>
    <property type="match status" value="1"/>
</dbReference>
<dbReference type="GO" id="GO:0004729">
    <property type="term" value="F:oxygen-dependent protoporphyrinogen oxidase activity"/>
    <property type="evidence" value="ECO:0007669"/>
    <property type="project" value="UniProtKB-UniRule"/>
</dbReference>
<evidence type="ECO:0000313" key="13">
    <source>
        <dbReference type="Ensembl" id="ENSMAMP00000058152.1"/>
    </source>
</evidence>
<dbReference type="InterPro" id="IPR004572">
    <property type="entry name" value="Protoporphyrinogen_oxidase"/>
</dbReference>
<comment type="function">
    <text evidence="1 11">Catalyzes the 6-electron oxidation of protoporphyrinogen-IX to form protoporphyrin-IX.</text>
</comment>
<keyword evidence="5 11" id="KW-0285">Flavoprotein</keyword>
<evidence type="ECO:0000256" key="1">
    <source>
        <dbReference type="ARBA" id="ARBA00002600"/>
    </source>
</evidence>
<dbReference type="EC" id="1.3.3.4" evidence="4 11"/>
<reference evidence="13" key="2">
    <citation type="submission" date="2025-09" db="UniProtKB">
        <authorList>
            <consortium name="Ensembl"/>
        </authorList>
    </citation>
    <scope>IDENTIFICATION</scope>
</reference>
<dbReference type="InParanoid" id="A0A7N8Y4Z3"/>
<evidence type="ECO:0000256" key="8">
    <source>
        <dbReference type="ARBA" id="ARBA00023133"/>
    </source>
</evidence>
<evidence type="ECO:0000256" key="5">
    <source>
        <dbReference type="ARBA" id="ARBA00022630"/>
    </source>
</evidence>
<evidence type="ECO:0000256" key="2">
    <source>
        <dbReference type="ARBA" id="ARBA00005073"/>
    </source>
</evidence>
<dbReference type="AlphaFoldDB" id="A0A7N8Y4Z3"/>
<keyword evidence="7 11" id="KW-0560">Oxidoreductase</keyword>
<keyword evidence="8 11" id="KW-0350">Heme biosynthesis</keyword>
<accession>A0A7N8Y4Z3</accession>
<dbReference type="PANTHER" id="PTHR42923">
    <property type="entry name" value="PROTOPORPHYRINOGEN OXIDASE"/>
    <property type="match status" value="1"/>
</dbReference>
<evidence type="ECO:0000256" key="7">
    <source>
        <dbReference type="ARBA" id="ARBA00023002"/>
    </source>
</evidence>
<comment type="subcellular location">
    <subcellularLocation>
        <location evidence="11">Mitochondrion inner membrane</location>
    </subcellularLocation>
</comment>
<evidence type="ECO:0000256" key="6">
    <source>
        <dbReference type="ARBA" id="ARBA00022827"/>
    </source>
</evidence>
<comment type="catalytic activity">
    <reaction evidence="10 11">
        <text>protoporphyrinogen IX + 3 O2 = protoporphyrin IX + 3 H2O2</text>
        <dbReference type="Rhea" id="RHEA:25576"/>
        <dbReference type="ChEBI" id="CHEBI:15379"/>
        <dbReference type="ChEBI" id="CHEBI:16240"/>
        <dbReference type="ChEBI" id="CHEBI:57306"/>
        <dbReference type="ChEBI" id="CHEBI:57307"/>
        <dbReference type="EC" id="1.3.3.4"/>
    </reaction>
</comment>
<evidence type="ECO:0000259" key="12">
    <source>
        <dbReference type="Pfam" id="PF01593"/>
    </source>
</evidence>
<keyword evidence="9 11" id="KW-0627">Porphyrin biosynthesis</keyword>
<comment type="similarity">
    <text evidence="3 11">Belongs to the protoporphyrinogen/coproporphyrinogen oxidase family. Protoporphyrinogen oxidase subfamily.</text>
</comment>
<comment type="cofactor">
    <cofactor evidence="11">
        <name>FAD</name>
        <dbReference type="ChEBI" id="CHEBI:57692"/>
    </cofactor>
    <text evidence="11">Binds 1 FAD per subunit.</text>
</comment>
<evidence type="ECO:0000256" key="10">
    <source>
        <dbReference type="ARBA" id="ARBA00047554"/>
    </source>
</evidence>
<dbReference type="SUPFAM" id="SSF51905">
    <property type="entry name" value="FAD/NAD(P)-binding domain"/>
    <property type="match status" value="1"/>
</dbReference>
<dbReference type="PANTHER" id="PTHR42923:SF3">
    <property type="entry name" value="PROTOPORPHYRINOGEN OXIDASE"/>
    <property type="match status" value="1"/>
</dbReference>
<evidence type="ECO:0000256" key="4">
    <source>
        <dbReference type="ARBA" id="ARBA00012867"/>
    </source>
</evidence>